<keyword evidence="4 5" id="KW-0472">Membrane</keyword>
<dbReference type="GO" id="GO:0140359">
    <property type="term" value="F:ABC-type transporter activity"/>
    <property type="evidence" value="ECO:0007669"/>
    <property type="project" value="InterPro"/>
</dbReference>
<reference evidence="7" key="1">
    <citation type="submission" date="2020-10" db="EMBL/GenBank/DDBJ databases">
        <authorList>
            <person name="Gilroy R."/>
        </authorList>
    </citation>
    <scope>NUCLEOTIDE SEQUENCE</scope>
    <source>
        <strain evidence="7">ChiSxjej1B13-7041</strain>
    </source>
</reference>
<dbReference type="GO" id="GO:0016020">
    <property type="term" value="C:membrane"/>
    <property type="evidence" value="ECO:0007669"/>
    <property type="project" value="UniProtKB-SubCell"/>
</dbReference>
<protein>
    <submittedName>
        <fullName evidence="7">ABC transporter permease subunit</fullName>
    </submittedName>
</protein>
<comment type="subcellular location">
    <subcellularLocation>
        <location evidence="1">Membrane</location>
        <topology evidence="1">Multi-pass membrane protein</topology>
    </subcellularLocation>
</comment>
<evidence type="ECO:0000256" key="1">
    <source>
        <dbReference type="ARBA" id="ARBA00004141"/>
    </source>
</evidence>
<reference evidence="7" key="2">
    <citation type="journal article" date="2021" name="PeerJ">
        <title>Extensive microbial diversity within the chicken gut microbiome revealed by metagenomics and culture.</title>
        <authorList>
            <person name="Gilroy R."/>
            <person name="Ravi A."/>
            <person name="Getino M."/>
            <person name="Pursley I."/>
            <person name="Horton D.L."/>
            <person name="Alikhan N.F."/>
            <person name="Baker D."/>
            <person name="Gharbi K."/>
            <person name="Hall N."/>
            <person name="Watson M."/>
            <person name="Adriaenssens E.M."/>
            <person name="Foster-Nyarko E."/>
            <person name="Jarju S."/>
            <person name="Secka A."/>
            <person name="Antonio M."/>
            <person name="Oren A."/>
            <person name="Chaudhuri R.R."/>
            <person name="La Ragione R."/>
            <person name="Hildebrand F."/>
            <person name="Pallen M.J."/>
        </authorList>
    </citation>
    <scope>NUCLEOTIDE SEQUENCE</scope>
    <source>
        <strain evidence="7">ChiSxjej1B13-7041</strain>
    </source>
</reference>
<evidence type="ECO:0000313" key="8">
    <source>
        <dbReference type="Proteomes" id="UP000886841"/>
    </source>
</evidence>
<sequence>MRQAMGAVIRKDLRAITANKRLLIPMLAVPLVLTVFVPSIFLLVLHFMPEETGDMQRLLQLLPDSLREGSLEQLAVNTLMNYIMPVFFLVIPIMASSIMAASSFVGEKEKHTLETLLYSPLSLGQIFQAKVLASFCMSMLVSFLSFGAMLLVVEGEAFGLLGILLVPAPSWLAVLFLVSPGLTLLAVTLIVRGSAKAQTVEEAQQGAVFLVLPVLLLLVGQFTGFLLVSLWILLGLGAALLLLGVALLKRSLGRWQYERLLQ</sequence>
<feature type="transmembrane region" description="Helical" evidence="5">
    <location>
        <begin position="82"/>
        <end position="106"/>
    </location>
</feature>
<feature type="transmembrane region" description="Helical" evidence="5">
    <location>
        <begin position="127"/>
        <end position="151"/>
    </location>
</feature>
<feature type="transmembrane region" description="Helical" evidence="5">
    <location>
        <begin position="203"/>
        <end position="222"/>
    </location>
</feature>
<gene>
    <name evidence="7" type="ORF">IAB98_05425</name>
</gene>
<evidence type="ECO:0000256" key="5">
    <source>
        <dbReference type="SAM" id="Phobius"/>
    </source>
</evidence>
<accession>A0A9D1EJQ2</accession>
<keyword evidence="3 5" id="KW-1133">Transmembrane helix</keyword>
<dbReference type="Proteomes" id="UP000886841">
    <property type="component" value="Unassembled WGS sequence"/>
</dbReference>
<name>A0A9D1EJQ2_9FIRM</name>
<feature type="transmembrane region" description="Helical" evidence="5">
    <location>
        <begin position="21"/>
        <end position="48"/>
    </location>
</feature>
<feature type="domain" description="ABC-2 type transporter transmembrane" evidence="6">
    <location>
        <begin position="6"/>
        <end position="217"/>
    </location>
</feature>
<comment type="caution">
    <text evidence="7">The sequence shown here is derived from an EMBL/GenBank/DDBJ whole genome shotgun (WGS) entry which is preliminary data.</text>
</comment>
<evidence type="ECO:0000313" key="7">
    <source>
        <dbReference type="EMBL" id="HIR92839.1"/>
    </source>
</evidence>
<dbReference type="AlphaFoldDB" id="A0A9D1EJQ2"/>
<organism evidence="7 8">
    <name type="scientific">Candidatus Egerieimonas intestinavium</name>
    <dbReference type="NCBI Taxonomy" id="2840777"/>
    <lineage>
        <taxon>Bacteria</taxon>
        <taxon>Bacillati</taxon>
        <taxon>Bacillota</taxon>
        <taxon>Clostridia</taxon>
        <taxon>Lachnospirales</taxon>
        <taxon>Lachnospiraceae</taxon>
        <taxon>Lachnospiraceae incertae sedis</taxon>
        <taxon>Candidatus Egerieimonas</taxon>
    </lineage>
</organism>
<evidence type="ECO:0000256" key="3">
    <source>
        <dbReference type="ARBA" id="ARBA00022989"/>
    </source>
</evidence>
<evidence type="ECO:0000259" key="6">
    <source>
        <dbReference type="Pfam" id="PF01061"/>
    </source>
</evidence>
<proteinExistence type="predicted"/>
<feature type="transmembrane region" description="Helical" evidence="5">
    <location>
        <begin position="228"/>
        <end position="248"/>
    </location>
</feature>
<evidence type="ECO:0000256" key="4">
    <source>
        <dbReference type="ARBA" id="ARBA00023136"/>
    </source>
</evidence>
<feature type="transmembrane region" description="Helical" evidence="5">
    <location>
        <begin position="171"/>
        <end position="191"/>
    </location>
</feature>
<dbReference type="InterPro" id="IPR013525">
    <property type="entry name" value="ABC2_TM"/>
</dbReference>
<keyword evidence="2 5" id="KW-0812">Transmembrane</keyword>
<dbReference type="EMBL" id="DVHU01000050">
    <property type="protein sequence ID" value="HIR92839.1"/>
    <property type="molecule type" value="Genomic_DNA"/>
</dbReference>
<dbReference type="Pfam" id="PF01061">
    <property type="entry name" value="ABC2_membrane"/>
    <property type="match status" value="1"/>
</dbReference>
<evidence type="ECO:0000256" key="2">
    <source>
        <dbReference type="ARBA" id="ARBA00022692"/>
    </source>
</evidence>